<accession>A0A557SSW5</accession>
<sequence length="481" mass="53170">MKQNNISLIIIGSLLLMPFAFINSGQAYADSFKTQKESYVTLALDVANNSSITALLITNDNLTNGFKFPQAPDGIGAVQLEDGKVELFINHELENATEDGQDGFAKVSKITLNQSDLSVINGTLIINGTEGYEALCSSYLVDGQGFIHPVYFTNEETNNGLVISIDTVNNTIKELPWLGKFSHENTIPVPYFANTINKTVMIGFEDGDATESEVYLYVADSPTDLLSDKGQLFVFGLENNDTINSTASNWADIYYNNNTVGGKFIPLVWDHKLQNETDLHAEAIEKGGFQFIRPEDGAMDKRQGFENVVYMLETGSDLDENDEPIPASSVNGQNFTEGRIYKFTFTDPADPTKVTIEVMADGNDQSAPGHNVLINPDNLDTSLNSIMIQEDHNDYNRFEATTPYNVTNNAKIIKIDLQTNEFTPIAYVNQHEDENAKHGEWESSGIIDASEYFGQGTWILDVQAHSINEGGQLLFMNIPNS</sequence>
<proteinExistence type="predicted"/>
<name>A0A557SSW5_9ARCH</name>
<dbReference type="RefSeq" id="WP_144733054.1">
    <property type="nucleotide sequence ID" value="NZ_ML675588.1"/>
</dbReference>
<gene>
    <name evidence="1" type="ORF">NARC_130040</name>
</gene>
<protein>
    <submittedName>
        <fullName evidence="1">Uncharacterized protein</fullName>
    </submittedName>
</protein>
<dbReference type="EMBL" id="VOAH01000013">
    <property type="protein sequence ID" value="TVP39701.1"/>
    <property type="molecule type" value="Genomic_DNA"/>
</dbReference>
<dbReference type="Pfam" id="PF05787">
    <property type="entry name" value="PhoX"/>
    <property type="match status" value="1"/>
</dbReference>
<dbReference type="Proteomes" id="UP000315289">
    <property type="component" value="Unassembled WGS sequence"/>
</dbReference>
<dbReference type="OrthoDB" id="380781at2157"/>
<keyword evidence="2" id="KW-1185">Reference proteome</keyword>
<comment type="caution">
    <text evidence="1">The sequence shown here is derived from an EMBL/GenBank/DDBJ whole genome shotgun (WGS) entry which is preliminary data.</text>
</comment>
<reference evidence="1 2" key="1">
    <citation type="journal article" date="2019" name="Front. Microbiol.">
        <title>Ammonia Oxidation by the Arctic Terrestrial Thaumarchaeote Candidatus Nitrosocosmicus arcticus Is Stimulated by Increasing Temperatures.</title>
        <authorList>
            <person name="Alves R.J.E."/>
            <person name="Kerou M."/>
            <person name="Zappe A."/>
            <person name="Bittner R."/>
            <person name="Abby S.S."/>
            <person name="Schmidt H.A."/>
            <person name="Pfeifer K."/>
            <person name="Schleper C."/>
        </authorList>
    </citation>
    <scope>NUCLEOTIDE SEQUENCE [LARGE SCALE GENOMIC DNA]</scope>
    <source>
        <strain evidence="1 2">Kfb</strain>
    </source>
</reference>
<dbReference type="InterPro" id="IPR008557">
    <property type="entry name" value="PhoX"/>
</dbReference>
<evidence type="ECO:0000313" key="1">
    <source>
        <dbReference type="EMBL" id="TVP39701.1"/>
    </source>
</evidence>
<dbReference type="AlphaFoldDB" id="A0A557SSW5"/>
<organism evidence="1 2">
    <name type="scientific">Candidatus Nitrosocosmicus arcticus</name>
    <dbReference type="NCBI Taxonomy" id="2035267"/>
    <lineage>
        <taxon>Archaea</taxon>
        <taxon>Nitrososphaerota</taxon>
        <taxon>Nitrososphaeria</taxon>
        <taxon>Nitrososphaerales</taxon>
        <taxon>Nitrososphaeraceae</taxon>
        <taxon>Candidatus Nitrosocosmicus</taxon>
    </lineage>
</organism>
<evidence type="ECO:0000313" key="2">
    <source>
        <dbReference type="Proteomes" id="UP000315289"/>
    </source>
</evidence>